<protein>
    <recommendedName>
        <fullName evidence="6">RNA polymerase sigma-70 region 2 domain-containing protein</fullName>
    </recommendedName>
</protein>
<organism evidence="7 8">
    <name type="scientific">Niastella vici</name>
    <dbReference type="NCBI Taxonomy" id="1703345"/>
    <lineage>
        <taxon>Bacteria</taxon>
        <taxon>Pseudomonadati</taxon>
        <taxon>Bacteroidota</taxon>
        <taxon>Chitinophagia</taxon>
        <taxon>Chitinophagales</taxon>
        <taxon>Chitinophagaceae</taxon>
        <taxon>Niastella</taxon>
    </lineage>
</organism>
<keyword evidence="5" id="KW-0472">Membrane</keyword>
<proteinExistence type="inferred from homology"/>
<dbReference type="PANTHER" id="PTHR43133">
    <property type="entry name" value="RNA POLYMERASE ECF-TYPE SIGMA FACTO"/>
    <property type="match status" value="1"/>
</dbReference>
<name>A0A1V9FU21_9BACT</name>
<gene>
    <name evidence="7" type="ORF">A3860_30720</name>
</gene>
<dbReference type="InterPro" id="IPR007627">
    <property type="entry name" value="RNA_pol_sigma70_r2"/>
</dbReference>
<dbReference type="InterPro" id="IPR013324">
    <property type="entry name" value="RNA_pol_sigma_r3/r4-like"/>
</dbReference>
<accession>A0A1V9FU21</accession>
<dbReference type="SUPFAM" id="SSF88946">
    <property type="entry name" value="Sigma2 domain of RNA polymerase sigma factors"/>
    <property type="match status" value="1"/>
</dbReference>
<dbReference type="Pfam" id="PF04542">
    <property type="entry name" value="Sigma70_r2"/>
    <property type="match status" value="1"/>
</dbReference>
<dbReference type="AlphaFoldDB" id="A0A1V9FU21"/>
<dbReference type="InterPro" id="IPR036388">
    <property type="entry name" value="WH-like_DNA-bd_sf"/>
</dbReference>
<evidence type="ECO:0000256" key="3">
    <source>
        <dbReference type="ARBA" id="ARBA00023082"/>
    </source>
</evidence>
<dbReference type="InterPro" id="IPR039425">
    <property type="entry name" value="RNA_pol_sigma-70-like"/>
</dbReference>
<keyword evidence="3" id="KW-0731">Sigma factor</keyword>
<comment type="similarity">
    <text evidence="1">Belongs to the sigma-70 factor family. ECF subfamily.</text>
</comment>
<keyword evidence="4" id="KW-0804">Transcription</keyword>
<comment type="caution">
    <text evidence="7">The sequence shown here is derived from an EMBL/GenBank/DDBJ whole genome shotgun (WGS) entry which is preliminary data.</text>
</comment>
<keyword evidence="5" id="KW-1133">Transmembrane helix</keyword>
<feature type="transmembrane region" description="Helical" evidence="5">
    <location>
        <begin position="178"/>
        <end position="197"/>
    </location>
</feature>
<evidence type="ECO:0000313" key="8">
    <source>
        <dbReference type="Proteomes" id="UP000192796"/>
    </source>
</evidence>
<evidence type="ECO:0000256" key="5">
    <source>
        <dbReference type="SAM" id="Phobius"/>
    </source>
</evidence>
<sequence>MTLSPQNQDAIAVFQQGSYVAVKELFDEHYTVLIDFATQLILNKSEAHHIVQETFIKLFQMRDRFNREADIKAFLFITVRNICFAYIRSENKKGSDQDVTWYQQSLKTTARYDAETLRNQALDDMQRQVQALPETEQRVFALLFCDQLTIPAVAGQLALTPVTVTQLRIKAIALLRENLIAADLFSIPLFIYFVAVYSGL</sequence>
<feature type="domain" description="RNA polymerase sigma-70 region 2" evidence="6">
    <location>
        <begin position="25"/>
        <end position="91"/>
    </location>
</feature>
<dbReference type="SUPFAM" id="SSF88659">
    <property type="entry name" value="Sigma3 and sigma4 domains of RNA polymerase sigma factors"/>
    <property type="match status" value="1"/>
</dbReference>
<reference evidence="7 8" key="1">
    <citation type="submission" date="2016-03" db="EMBL/GenBank/DDBJ databases">
        <title>Niastella vici sp. nov., isolated from farmland soil.</title>
        <authorList>
            <person name="Chen L."/>
            <person name="Wang D."/>
            <person name="Yang S."/>
            <person name="Wang G."/>
        </authorList>
    </citation>
    <scope>NUCLEOTIDE SEQUENCE [LARGE SCALE GENOMIC DNA]</scope>
    <source>
        <strain evidence="7 8">DJ57</strain>
    </source>
</reference>
<dbReference type="STRING" id="1703345.A3860_30720"/>
<dbReference type="GO" id="GO:0016987">
    <property type="term" value="F:sigma factor activity"/>
    <property type="evidence" value="ECO:0007669"/>
    <property type="project" value="UniProtKB-KW"/>
</dbReference>
<evidence type="ECO:0000256" key="2">
    <source>
        <dbReference type="ARBA" id="ARBA00023015"/>
    </source>
</evidence>
<dbReference type="InterPro" id="IPR013325">
    <property type="entry name" value="RNA_pol_sigma_r2"/>
</dbReference>
<evidence type="ECO:0000313" key="7">
    <source>
        <dbReference type="EMBL" id="OQP61842.1"/>
    </source>
</evidence>
<keyword evidence="5" id="KW-0812">Transmembrane</keyword>
<dbReference type="EMBL" id="LVYD01000055">
    <property type="protein sequence ID" value="OQP61842.1"/>
    <property type="molecule type" value="Genomic_DNA"/>
</dbReference>
<dbReference type="Gene3D" id="1.10.1740.10">
    <property type="match status" value="1"/>
</dbReference>
<dbReference type="PANTHER" id="PTHR43133:SF46">
    <property type="entry name" value="RNA POLYMERASE SIGMA-70 FACTOR ECF SUBFAMILY"/>
    <property type="match status" value="1"/>
</dbReference>
<dbReference type="GO" id="GO:0006352">
    <property type="term" value="P:DNA-templated transcription initiation"/>
    <property type="evidence" value="ECO:0007669"/>
    <property type="project" value="InterPro"/>
</dbReference>
<evidence type="ECO:0000256" key="4">
    <source>
        <dbReference type="ARBA" id="ARBA00023163"/>
    </source>
</evidence>
<keyword evidence="2" id="KW-0805">Transcription regulation</keyword>
<keyword evidence="8" id="KW-1185">Reference proteome</keyword>
<dbReference type="Gene3D" id="1.10.10.10">
    <property type="entry name" value="Winged helix-like DNA-binding domain superfamily/Winged helix DNA-binding domain"/>
    <property type="match status" value="1"/>
</dbReference>
<evidence type="ECO:0000259" key="6">
    <source>
        <dbReference type="Pfam" id="PF04542"/>
    </source>
</evidence>
<evidence type="ECO:0000256" key="1">
    <source>
        <dbReference type="ARBA" id="ARBA00010641"/>
    </source>
</evidence>
<dbReference type="NCBIfam" id="TIGR02937">
    <property type="entry name" value="sigma70-ECF"/>
    <property type="match status" value="1"/>
</dbReference>
<dbReference type="InterPro" id="IPR014284">
    <property type="entry name" value="RNA_pol_sigma-70_dom"/>
</dbReference>
<dbReference type="Proteomes" id="UP000192796">
    <property type="component" value="Unassembled WGS sequence"/>
</dbReference>